<evidence type="ECO:0000256" key="5">
    <source>
        <dbReference type="ARBA" id="ARBA00023235"/>
    </source>
</evidence>
<dbReference type="GO" id="GO:0008360">
    <property type="term" value="P:regulation of cell shape"/>
    <property type="evidence" value="ECO:0007669"/>
    <property type="project" value="UniProtKB-KW"/>
</dbReference>
<gene>
    <name evidence="7 8" type="primary">murI</name>
    <name evidence="8" type="ORF">COT92_01605</name>
</gene>
<sequence>MKIGIFDSGLGGLIIAKAVIKKLPKYDYAYLGDTKRVPYGNRSQATVYEFTRQAVEYLFKKQNCQLIILACNTASSEALRKIQQSYLPKNFPNRRVLGVIIPTMETVAEDKKNKRVGVLATSGTVNSHIYKKELKKLTPKIKIVEQAAPLLVPLAEFDGMQYSDKILKNYLKPLITAKVNKIVLGCTHYPLFSNKIKKIVGGKVDILSQDKILPGKLKEYLKKHKETDTKLSRNGKRKFLVTDVNQNLKQASGLLFGKSIKFKMVRL</sequence>
<proteinExistence type="inferred from homology"/>
<dbReference type="Proteomes" id="UP000230922">
    <property type="component" value="Unassembled WGS sequence"/>
</dbReference>
<name>A0A2H0VB50_9BACT</name>
<reference evidence="9" key="1">
    <citation type="submission" date="2017-09" db="EMBL/GenBank/DDBJ databases">
        <title>Depth-based differentiation of microbial function through sediment-hosted aquifers and enrichment of novel symbionts in the deep terrestrial subsurface.</title>
        <authorList>
            <person name="Probst A.J."/>
            <person name="Ladd B."/>
            <person name="Jarett J.K."/>
            <person name="Geller-Mcgrath D.E."/>
            <person name="Sieber C.M.K."/>
            <person name="Emerson J.B."/>
            <person name="Anantharaman K."/>
            <person name="Thomas B.C."/>
            <person name="Malmstrom R."/>
            <person name="Stieglmeier M."/>
            <person name="Klingl A."/>
            <person name="Woyke T."/>
            <person name="Ryan C.M."/>
            <person name="Banfield J.F."/>
        </authorList>
    </citation>
    <scope>NUCLEOTIDE SEQUENCE [LARGE SCALE GENOMIC DNA]</scope>
</reference>
<dbReference type="EC" id="5.1.1.3" evidence="2 7"/>
<feature type="binding site" evidence="7">
    <location>
        <begin position="187"/>
        <end position="188"/>
    </location>
    <ligand>
        <name>substrate</name>
    </ligand>
</feature>
<comment type="similarity">
    <text evidence="7">Belongs to the aspartate/glutamate racemases family.</text>
</comment>
<evidence type="ECO:0000256" key="7">
    <source>
        <dbReference type="HAMAP-Rule" id="MF_00258"/>
    </source>
</evidence>
<evidence type="ECO:0000313" key="8">
    <source>
        <dbReference type="EMBL" id="PIR96338.1"/>
    </source>
</evidence>
<dbReference type="GO" id="GO:0009252">
    <property type="term" value="P:peptidoglycan biosynthetic process"/>
    <property type="evidence" value="ECO:0007669"/>
    <property type="project" value="UniProtKB-UniRule"/>
</dbReference>
<dbReference type="InterPro" id="IPR015942">
    <property type="entry name" value="Asp/Glu/hydantoin_racemase"/>
</dbReference>
<comment type="catalytic activity">
    <reaction evidence="1 7">
        <text>L-glutamate = D-glutamate</text>
        <dbReference type="Rhea" id="RHEA:12813"/>
        <dbReference type="ChEBI" id="CHEBI:29985"/>
        <dbReference type="ChEBI" id="CHEBI:29986"/>
        <dbReference type="EC" id="5.1.1.3"/>
    </reaction>
</comment>
<feature type="binding site" evidence="7">
    <location>
        <begin position="72"/>
        <end position="73"/>
    </location>
    <ligand>
        <name>substrate</name>
    </ligand>
</feature>
<evidence type="ECO:0000256" key="2">
    <source>
        <dbReference type="ARBA" id="ARBA00013090"/>
    </source>
</evidence>
<accession>A0A2H0VB50</accession>
<keyword evidence="5 7" id="KW-0413">Isomerase</keyword>
<evidence type="ECO:0000256" key="1">
    <source>
        <dbReference type="ARBA" id="ARBA00001602"/>
    </source>
</evidence>
<dbReference type="UniPathway" id="UPA00219"/>
<dbReference type="PANTHER" id="PTHR21198:SF2">
    <property type="entry name" value="GLUTAMATE RACEMASE"/>
    <property type="match status" value="1"/>
</dbReference>
<dbReference type="Pfam" id="PF01177">
    <property type="entry name" value="Asp_Glu_race"/>
    <property type="match status" value="1"/>
</dbReference>
<feature type="active site" description="Proton donor/acceptor" evidence="7">
    <location>
        <position position="71"/>
    </location>
</feature>
<dbReference type="SUPFAM" id="SSF53681">
    <property type="entry name" value="Aspartate/glutamate racemase"/>
    <property type="match status" value="2"/>
</dbReference>
<evidence type="ECO:0000313" key="9">
    <source>
        <dbReference type="Proteomes" id="UP000230922"/>
    </source>
</evidence>
<evidence type="ECO:0000256" key="6">
    <source>
        <dbReference type="ARBA" id="ARBA00023316"/>
    </source>
</evidence>
<dbReference type="NCBIfam" id="TIGR00067">
    <property type="entry name" value="glut_race"/>
    <property type="match status" value="1"/>
</dbReference>
<dbReference type="PANTHER" id="PTHR21198">
    <property type="entry name" value="GLUTAMATE RACEMASE"/>
    <property type="match status" value="1"/>
</dbReference>
<comment type="caution">
    <text evidence="8">The sequence shown here is derived from an EMBL/GenBank/DDBJ whole genome shotgun (WGS) entry which is preliminary data.</text>
</comment>
<protein>
    <recommendedName>
        <fullName evidence="2 7">Glutamate racemase</fullName>
        <ecNumber evidence="2 7">5.1.1.3</ecNumber>
    </recommendedName>
</protein>
<evidence type="ECO:0000256" key="4">
    <source>
        <dbReference type="ARBA" id="ARBA00022984"/>
    </source>
</evidence>
<feature type="binding site" evidence="7">
    <location>
        <begin position="39"/>
        <end position="40"/>
    </location>
    <ligand>
        <name>substrate</name>
    </ligand>
</feature>
<keyword evidence="3 7" id="KW-0133">Cell shape</keyword>
<evidence type="ECO:0000256" key="3">
    <source>
        <dbReference type="ARBA" id="ARBA00022960"/>
    </source>
</evidence>
<feature type="active site" description="Proton donor/acceptor" evidence="7">
    <location>
        <position position="186"/>
    </location>
</feature>
<dbReference type="InterPro" id="IPR018187">
    <property type="entry name" value="Asp/Glu_racemase_AS_1"/>
</dbReference>
<keyword evidence="6 7" id="KW-0961">Cell wall biogenesis/degradation</keyword>
<dbReference type="EMBL" id="PFAK01000026">
    <property type="protein sequence ID" value="PIR96338.1"/>
    <property type="molecule type" value="Genomic_DNA"/>
</dbReference>
<dbReference type="FunFam" id="3.40.50.1860:FF:000001">
    <property type="entry name" value="Glutamate racemase"/>
    <property type="match status" value="1"/>
</dbReference>
<dbReference type="InterPro" id="IPR001920">
    <property type="entry name" value="Asp/Glu_race"/>
</dbReference>
<dbReference type="GO" id="GO:0071555">
    <property type="term" value="P:cell wall organization"/>
    <property type="evidence" value="ECO:0007669"/>
    <property type="project" value="UniProtKB-KW"/>
</dbReference>
<comment type="function">
    <text evidence="7">Provides the (R)-glutamate required for cell wall biosynthesis.</text>
</comment>
<dbReference type="HAMAP" id="MF_00258">
    <property type="entry name" value="Glu_racemase"/>
    <property type="match status" value="1"/>
</dbReference>
<dbReference type="AlphaFoldDB" id="A0A2H0VB50"/>
<dbReference type="PROSITE" id="PS00923">
    <property type="entry name" value="ASP_GLU_RACEMASE_1"/>
    <property type="match status" value="1"/>
</dbReference>
<comment type="pathway">
    <text evidence="7">Cell wall biogenesis; peptidoglycan biosynthesis.</text>
</comment>
<keyword evidence="4 7" id="KW-0573">Peptidoglycan synthesis</keyword>
<dbReference type="Gene3D" id="3.40.50.1860">
    <property type="match status" value="2"/>
</dbReference>
<organism evidence="8 9">
    <name type="scientific">Candidatus Doudnabacteria bacterium CG10_big_fil_rev_8_21_14_0_10_42_18</name>
    <dbReference type="NCBI Taxonomy" id="1974552"/>
    <lineage>
        <taxon>Bacteria</taxon>
        <taxon>Candidatus Doudnaibacteriota</taxon>
    </lineage>
</organism>
<dbReference type="InterPro" id="IPR004391">
    <property type="entry name" value="Glu_race"/>
</dbReference>
<feature type="binding site" evidence="7">
    <location>
        <begin position="7"/>
        <end position="8"/>
    </location>
    <ligand>
        <name>substrate</name>
    </ligand>
</feature>
<dbReference type="GO" id="GO:0008881">
    <property type="term" value="F:glutamate racemase activity"/>
    <property type="evidence" value="ECO:0007669"/>
    <property type="project" value="UniProtKB-UniRule"/>
</dbReference>